<dbReference type="InterPro" id="IPR011727">
    <property type="entry name" value="CHP02117"/>
</dbReference>
<dbReference type="Proteomes" id="UP000266441">
    <property type="component" value="Unassembled WGS sequence"/>
</dbReference>
<organism evidence="2 3">
    <name type="scientific">Mariniphaga sediminis</name>
    <dbReference type="NCBI Taxonomy" id="1628158"/>
    <lineage>
        <taxon>Bacteria</taxon>
        <taxon>Pseudomonadati</taxon>
        <taxon>Bacteroidota</taxon>
        <taxon>Bacteroidia</taxon>
        <taxon>Marinilabiliales</taxon>
        <taxon>Prolixibacteraceae</taxon>
        <taxon>Mariniphaga</taxon>
    </lineage>
</organism>
<keyword evidence="1" id="KW-0472">Membrane</keyword>
<name>A0A399D2N2_9BACT</name>
<feature type="transmembrane region" description="Helical" evidence="1">
    <location>
        <begin position="20"/>
        <end position="39"/>
    </location>
</feature>
<dbReference type="AlphaFoldDB" id="A0A399D2N2"/>
<keyword evidence="1" id="KW-1133">Transmembrane helix</keyword>
<keyword evidence="3" id="KW-1185">Reference proteome</keyword>
<dbReference type="Pfam" id="PF09601">
    <property type="entry name" value="DUF2459"/>
    <property type="match status" value="1"/>
</dbReference>
<reference evidence="2 3" key="1">
    <citation type="journal article" date="2015" name="Int. J. Syst. Evol. Microbiol.">
        <title>Mariniphaga sediminis sp. nov., isolated from coastal sediment.</title>
        <authorList>
            <person name="Wang F.Q."/>
            <person name="Shen Q.Y."/>
            <person name="Chen G.J."/>
            <person name="Du Z.J."/>
        </authorList>
    </citation>
    <scope>NUCLEOTIDE SEQUENCE [LARGE SCALE GENOMIC DNA]</scope>
    <source>
        <strain evidence="2 3">SY21</strain>
    </source>
</reference>
<proteinExistence type="predicted"/>
<evidence type="ECO:0000256" key="1">
    <source>
        <dbReference type="SAM" id="Phobius"/>
    </source>
</evidence>
<gene>
    <name evidence="2" type="ORF">D1164_13015</name>
</gene>
<evidence type="ECO:0000313" key="3">
    <source>
        <dbReference type="Proteomes" id="UP000266441"/>
    </source>
</evidence>
<evidence type="ECO:0000313" key="2">
    <source>
        <dbReference type="EMBL" id="RIH64951.1"/>
    </source>
</evidence>
<protein>
    <submittedName>
        <fullName evidence="2">DUF2459 domain-containing protein</fullName>
    </submittedName>
</protein>
<accession>A0A399D2N2</accession>
<dbReference type="RefSeq" id="WP_119350416.1">
    <property type="nucleotide sequence ID" value="NZ_QWET01000008.1"/>
</dbReference>
<sequence length="226" mass="25877">MVGQKDIIKKGFTFLKKLMLLLLAGVAFYMVCGVLFSLIPTHPPQQNCLPQNEIFITSNGVHLDIILPVENVSHDLLEKLEILPGTKYISFGWGDKNFYIHTPEWSDLTFPVAFQALFLKSEAAMHVTCLPDLFPGWKKIPVCNGQLSELNLYIKNSFKTDRYKNLLKMEFEGYNRYDAFYEGKGSFSLFRTCNVWVNTALKRTKVKTAVWSPFDFGVLYHIKSSS</sequence>
<keyword evidence="1" id="KW-0812">Transmembrane</keyword>
<dbReference type="OrthoDB" id="211174at2"/>
<dbReference type="EMBL" id="QWET01000008">
    <property type="protein sequence ID" value="RIH64951.1"/>
    <property type="molecule type" value="Genomic_DNA"/>
</dbReference>
<comment type="caution">
    <text evidence="2">The sequence shown here is derived from an EMBL/GenBank/DDBJ whole genome shotgun (WGS) entry which is preliminary data.</text>
</comment>